<comment type="caution">
    <text evidence="1">The sequence shown here is derived from an EMBL/GenBank/DDBJ whole genome shotgun (WGS) entry which is preliminary data.</text>
</comment>
<keyword evidence="2" id="KW-1185">Reference proteome</keyword>
<name>A0ACC0G5Z3_9ERIC</name>
<gene>
    <name evidence="1" type="ORF">LOK49_LG10G02011</name>
</gene>
<sequence>MGTTPLRQFLWSLCHNSCWNYAVFWKLQQQNEMSVLSHFFSKDLYETRFLTWEDGCYDHLKLRADMESILDDICFDGSNEIVSSSWRSSRHDGHSGEYPIGQVVADMESVQYPWGEGVVGEVAYTGKHCWVLFDNVAAGEFTSKVVHECPDEWLPQLAAGIKTILLVPVVPCGVLQLGSLEKVAEYPALVAYVREKFNAYQNAMDILPFISREFVAQTSLSLVPVDMNNLDESSATALKKIKSENPKAVYNVKPTNNILSTTNQMTRVCLVQDAPHISRKEVVDNLNSTRENKISVQSMGLIEVSQPLNQSLNDTESVMTEGSVVEVSSLDKELQFSYFDNYNVGLFGQNSNVVINSYSNGHMMEQPFVDKDPDNGGHENVNSFFNFPMDNELHDAFGPAFLGQTKEYLWDSSLSGEDACNSSNKTFKKDLNHGIEPSTWESSGLFANRDDAHQLNAVVASMHGGLNDNLSTKPNDVKLSITSLGQFAASNKSQSQPEETAFVEGKRVPWGSVTSASVAGCQNAITESPPSSSFDSMISALTEQKQKKKANGYLQTRKGSKLSNDHKRRARPGEKQRSRPRDRQLILDRVKELRQLVPYSSKCSIDGLLDRTIKHMLFLRSVTDQADKLRQCVHQEVIGRKNMKTSGTKGDSKNGKSWAFELGSDLQVCPIVVEDLEYPGHMLIEMLCNDHGLFMEIAEVICRLELTILKGMMESRSNNTWAHFIVEASRGFHRLDIFWPLMQLLQHNQCPISCKI</sequence>
<reference evidence="1 2" key="1">
    <citation type="journal article" date="2022" name="Plant J.">
        <title>Chromosome-level genome of Camellia lanceoleosa provides a valuable resource for understanding genome evolution and self-incompatibility.</title>
        <authorList>
            <person name="Gong W."/>
            <person name="Xiao S."/>
            <person name="Wang L."/>
            <person name="Liao Z."/>
            <person name="Chang Y."/>
            <person name="Mo W."/>
            <person name="Hu G."/>
            <person name="Li W."/>
            <person name="Zhao G."/>
            <person name="Zhu H."/>
            <person name="Hu X."/>
            <person name="Ji K."/>
            <person name="Xiang X."/>
            <person name="Song Q."/>
            <person name="Yuan D."/>
            <person name="Jin S."/>
            <person name="Zhang L."/>
        </authorList>
    </citation>
    <scope>NUCLEOTIDE SEQUENCE [LARGE SCALE GENOMIC DNA]</scope>
    <source>
        <strain evidence="1">SQ_2022a</strain>
    </source>
</reference>
<organism evidence="1 2">
    <name type="scientific">Camellia lanceoleosa</name>
    <dbReference type="NCBI Taxonomy" id="1840588"/>
    <lineage>
        <taxon>Eukaryota</taxon>
        <taxon>Viridiplantae</taxon>
        <taxon>Streptophyta</taxon>
        <taxon>Embryophyta</taxon>
        <taxon>Tracheophyta</taxon>
        <taxon>Spermatophyta</taxon>
        <taxon>Magnoliopsida</taxon>
        <taxon>eudicotyledons</taxon>
        <taxon>Gunneridae</taxon>
        <taxon>Pentapetalae</taxon>
        <taxon>asterids</taxon>
        <taxon>Ericales</taxon>
        <taxon>Theaceae</taxon>
        <taxon>Camellia</taxon>
    </lineage>
</organism>
<evidence type="ECO:0000313" key="1">
    <source>
        <dbReference type="EMBL" id="KAI7996536.1"/>
    </source>
</evidence>
<protein>
    <submittedName>
        <fullName evidence="1">Transcription factor LHW</fullName>
    </submittedName>
</protein>
<dbReference type="Proteomes" id="UP001060215">
    <property type="component" value="Chromosome 10"/>
</dbReference>
<evidence type="ECO:0000313" key="2">
    <source>
        <dbReference type="Proteomes" id="UP001060215"/>
    </source>
</evidence>
<accession>A0ACC0G5Z3</accession>
<proteinExistence type="predicted"/>
<dbReference type="EMBL" id="CM045767">
    <property type="protein sequence ID" value="KAI7996536.1"/>
    <property type="molecule type" value="Genomic_DNA"/>
</dbReference>